<gene>
    <name evidence="1" type="ORF">PoB_007538000</name>
</gene>
<sequence length="113" mass="12616">MKSSGFFRAENCSVVLSEDEAYFIIVFPHFCGWYSGVNRSEAAVLSSCAERASWHQHDLEGCLTVMLVDGGEVAHAQVSAFVYTQAHSPQRDVGFLVPRTRHRRIPAEKVWGS</sequence>
<evidence type="ECO:0000313" key="2">
    <source>
        <dbReference type="Proteomes" id="UP000735302"/>
    </source>
</evidence>
<dbReference type="Proteomes" id="UP000735302">
    <property type="component" value="Unassembled WGS sequence"/>
</dbReference>
<accession>A0AAV4DXZ5</accession>
<evidence type="ECO:0000313" key="1">
    <source>
        <dbReference type="EMBL" id="GFO48875.1"/>
    </source>
</evidence>
<dbReference type="EMBL" id="BLXT01008455">
    <property type="protein sequence ID" value="GFO48875.1"/>
    <property type="molecule type" value="Genomic_DNA"/>
</dbReference>
<keyword evidence="2" id="KW-1185">Reference proteome</keyword>
<protein>
    <submittedName>
        <fullName evidence="1">Uncharacterized protein</fullName>
    </submittedName>
</protein>
<reference evidence="1 2" key="1">
    <citation type="journal article" date="2021" name="Elife">
        <title>Chloroplast acquisition without the gene transfer in kleptoplastic sea slugs, Plakobranchus ocellatus.</title>
        <authorList>
            <person name="Maeda T."/>
            <person name="Takahashi S."/>
            <person name="Yoshida T."/>
            <person name="Shimamura S."/>
            <person name="Takaki Y."/>
            <person name="Nagai Y."/>
            <person name="Toyoda A."/>
            <person name="Suzuki Y."/>
            <person name="Arimoto A."/>
            <person name="Ishii H."/>
            <person name="Satoh N."/>
            <person name="Nishiyama T."/>
            <person name="Hasebe M."/>
            <person name="Maruyama T."/>
            <person name="Minagawa J."/>
            <person name="Obokata J."/>
            <person name="Shigenobu S."/>
        </authorList>
    </citation>
    <scope>NUCLEOTIDE SEQUENCE [LARGE SCALE GENOMIC DNA]</scope>
</reference>
<organism evidence="1 2">
    <name type="scientific">Plakobranchus ocellatus</name>
    <dbReference type="NCBI Taxonomy" id="259542"/>
    <lineage>
        <taxon>Eukaryota</taxon>
        <taxon>Metazoa</taxon>
        <taxon>Spiralia</taxon>
        <taxon>Lophotrochozoa</taxon>
        <taxon>Mollusca</taxon>
        <taxon>Gastropoda</taxon>
        <taxon>Heterobranchia</taxon>
        <taxon>Euthyneura</taxon>
        <taxon>Panpulmonata</taxon>
        <taxon>Sacoglossa</taxon>
        <taxon>Placobranchoidea</taxon>
        <taxon>Plakobranchidae</taxon>
        <taxon>Plakobranchus</taxon>
    </lineage>
</organism>
<name>A0AAV4DXZ5_9GAST</name>
<comment type="caution">
    <text evidence="1">The sequence shown here is derived from an EMBL/GenBank/DDBJ whole genome shotgun (WGS) entry which is preliminary data.</text>
</comment>
<dbReference type="AlphaFoldDB" id="A0AAV4DXZ5"/>
<proteinExistence type="predicted"/>